<comment type="catalytic activity">
    <reaction evidence="14">
        <text>adenosine(2503) in 23S rRNA + 2 reduced [2Fe-2S]-[ferredoxin] + 2 S-adenosyl-L-methionine = 2-methyladenosine(2503) in 23S rRNA + 5'-deoxyadenosine + L-methionine + 2 oxidized [2Fe-2S]-[ferredoxin] + S-adenosyl-L-homocysteine</text>
        <dbReference type="Rhea" id="RHEA:42916"/>
        <dbReference type="Rhea" id="RHEA-COMP:10000"/>
        <dbReference type="Rhea" id="RHEA-COMP:10001"/>
        <dbReference type="Rhea" id="RHEA-COMP:10152"/>
        <dbReference type="Rhea" id="RHEA-COMP:10282"/>
        <dbReference type="ChEBI" id="CHEBI:17319"/>
        <dbReference type="ChEBI" id="CHEBI:33737"/>
        <dbReference type="ChEBI" id="CHEBI:33738"/>
        <dbReference type="ChEBI" id="CHEBI:57844"/>
        <dbReference type="ChEBI" id="CHEBI:57856"/>
        <dbReference type="ChEBI" id="CHEBI:59789"/>
        <dbReference type="ChEBI" id="CHEBI:74411"/>
        <dbReference type="ChEBI" id="CHEBI:74497"/>
        <dbReference type="EC" id="2.1.1.192"/>
    </reaction>
</comment>
<evidence type="ECO:0000256" key="12">
    <source>
        <dbReference type="ARBA" id="ARBA00023014"/>
    </source>
</evidence>
<protein>
    <recommendedName>
        <fullName evidence="14">Dual-specificity RNA methyltransferase RlmN</fullName>
        <ecNumber evidence="14">2.1.1.192</ecNumber>
    </recommendedName>
    <alternativeName>
        <fullName evidence="14">23S rRNA (adenine(2503)-C(2))-methyltransferase</fullName>
    </alternativeName>
    <alternativeName>
        <fullName evidence="14">23S rRNA m2A2503 methyltransferase</fullName>
    </alternativeName>
    <alternativeName>
        <fullName evidence="14">Ribosomal RNA large subunit methyltransferase N</fullName>
    </alternativeName>
    <alternativeName>
        <fullName evidence="14">tRNA (adenine(37)-C(2))-methyltransferase</fullName>
    </alternativeName>
    <alternativeName>
        <fullName evidence="14">tRNA m2A37 methyltransferase</fullName>
    </alternativeName>
</protein>
<evidence type="ECO:0000256" key="4">
    <source>
        <dbReference type="ARBA" id="ARBA00022490"/>
    </source>
</evidence>
<dbReference type="InterPro" id="IPR004383">
    <property type="entry name" value="rRNA_lsu_MTrfase_RlmN/Cfr"/>
</dbReference>
<evidence type="ECO:0000256" key="10">
    <source>
        <dbReference type="ARBA" id="ARBA00022723"/>
    </source>
</evidence>
<dbReference type="AlphaFoldDB" id="A0AAT9G549"/>
<proteinExistence type="inferred from homology"/>
<dbReference type="PANTHER" id="PTHR30544:SF5">
    <property type="entry name" value="RADICAL SAM CORE DOMAIN-CONTAINING PROTEIN"/>
    <property type="match status" value="1"/>
</dbReference>
<reference evidence="16" key="2">
    <citation type="submission" date="2023-10" db="EMBL/GenBank/DDBJ databases">
        <authorList>
            <person name="Koga R."/>
            <person name="Fukatsu T."/>
        </authorList>
    </citation>
    <scope>NUCLEOTIDE SEQUENCE</scope>
    <source>
        <strain evidence="16">Kw-01</strain>
    </source>
</reference>
<feature type="active site" description="S-methylcysteine intermediate" evidence="14">
    <location>
        <position position="344"/>
    </location>
</feature>
<dbReference type="InterPro" id="IPR040072">
    <property type="entry name" value="Methyltransferase_A"/>
</dbReference>
<keyword evidence="13 14" id="KW-1015">Disulfide bond</keyword>
<evidence type="ECO:0000256" key="11">
    <source>
        <dbReference type="ARBA" id="ARBA00023004"/>
    </source>
</evidence>
<comment type="miscellaneous">
    <text evidence="14">Reaction proceeds by a ping-pong mechanism involving intermediate methylation of a conserved cysteine residue.</text>
</comment>
<evidence type="ECO:0000256" key="13">
    <source>
        <dbReference type="ARBA" id="ARBA00023157"/>
    </source>
</evidence>
<dbReference type="InterPro" id="IPR013785">
    <property type="entry name" value="Aldolase_TIM"/>
</dbReference>
<feature type="active site" description="Proton acceptor" evidence="14">
    <location>
        <position position="94"/>
    </location>
</feature>
<dbReference type="Pfam" id="PF21016">
    <property type="entry name" value="RlmN_N"/>
    <property type="match status" value="1"/>
</dbReference>
<evidence type="ECO:0000256" key="8">
    <source>
        <dbReference type="ARBA" id="ARBA00022691"/>
    </source>
</evidence>
<evidence type="ECO:0000256" key="3">
    <source>
        <dbReference type="ARBA" id="ARBA00022485"/>
    </source>
</evidence>
<evidence type="ECO:0000313" key="16">
    <source>
        <dbReference type="EMBL" id="BET44856.1"/>
    </source>
</evidence>
<dbReference type="NCBIfam" id="TIGR00048">
    <property type="entry name" value="rRNA_mod_RlmN"/>
    <property type="match status" value="1"/>
</dbReference>
<dbReference type="SFLD" id="SFLDG01062">
    <property type="entry name" value="methyltransferase_(Class_A)"/>
    <property type="match status" value="1"/>
</dbReference>
<dbReference type="FunFam" id="3.20.20.70:FF:000008">
    <property type="entry name" value="Dual-specificity RNA methyltransferase RlmN"/>
    <property type="match status" value="1"/>
</dbReference>
<dbReference type="PIRSF" id="PIRSF006004">
    <property type="entry name" value="CHP00048"/>
    <property type="match status" value="1"/>
</dbReference>
<dbReference type="GO" id="GO:0070475">
    <property type="term" value="P:rRNA base methylation"/>
    <property type="evidence" value="ECO:0007669"/>
    <property type="project" value="UniProtKB-UniRule"/>
</dbReference>
<evidence type="ECO:0000256" key="14">
    <source>
        <dbReference type="HAMAP-Rule" id="MF_01849"/>
    </source>
</evidence>
<dbReference type="SFLD" id="SFLDS00029">
    <property type="entry name" value="Radical_SAM"/>
    <property type="match status" value="1"/>
</dbReference>
<reference evidence="16" key="1">
    <citation type="journal article" date="2023" name="Front. Microbiol.">
        <title>Genome analysis of Candidatus Aschnera chinzeii, the bacterial endosymbiont of the blood-sucking bat fly Penicillidia jenynsii (Insecta: Diptera: Nycteribiidae).</title>
        <authorList>
            <person name="Koga R."/>
            <person name="Moriyama M."/>
            <person name="Nozaki T."/>
            <person name="Fukatsu T."/>
        </authorList>
    </citation>
    <scope>NUCLEOTIDE SEQUENCE</scope>
    <source>
        <strain evidence="16">Kw-01</strain>
    </source>
</reference>
<feature type="binding site" evidence="14">
    <location>
        <position position="200"/>
    </location>
    <ligand>
        <name>S-adenosyl-L-methionine</name>
        <dbReference type="ChEBI" id="CHEBI:59789"/>
    </ligand>
</feature>
<feature type="binding site" evidence="14">
    <location>
        <begin position="222"/>
        <end position="224"/>
    </location>
    <ligand>
        <name>S-adenosyl-L-methionine</name>
        <dbReference type="ChEBI" id="CHEBI:59789"/>
    </ligand>
</feature>
<comment type="subcellular location">
    <subcellularLocation>
        <location evidence="1 14">Cytoplasm</location>
    </subcellularLocation>
</comment>
<gene>
    <name evidence="14" type="primary">rlmN</name>
    <name evidence="16" type="ORF">ACHINZ_5310</name>
</gene>
<evidence type="ECO:0000256" key="9">
    <source>
        <dbReference type="ARBA" id="ARBA00022694"/>
    </source>
</evidence>
<dbReference type="GO" id="GO:0046872">
    <property type="term" value="F:metal ion binding"/>
    <property type="evidence" value="ECO:0007669"/>
    <property type="project" value="UniProtKB-KW"/>
</dbReference>
<evidence type="ECO:0000259" key="15">
    <source>
        <dbReference type="PROSITE" id="PS51918"/>
    </source>
</evidence>
<dbReference type="EMBL" id="AP028961">
    <property type="protein sequence ID" value="BET44856.1"/>
    <property type="molecule type" value="Genomic_DNA"/>
</dbReference>
<dbReference type="Gene3D" id="1.10.150.530">
    <property type="match status" value="1"/>
</dbReference>
<keyword evidence="9 14" id="KW-0819">tRNA processing</keyword>
<dbReference type="SUPFAM" id="SSF102114">
    <property type="entry name" value="Radical SAM enzymes"/>
    <property type="match status" value="1"/>
</dbReference>
<dbReference type="GO" id="GO:0002935">
    <property type="term" value="F:tRNA (adenine(37)-C2)-methyltransferase activity"/>
    <property type="evidence" value="ECO:0007669"/>
    <property type="project" value="UniProtKB-UniRule"/>
</dbReference>
<feature type="domain" description="Radical SAM core" evidence="15">
    <location>
        <begin position="100"/>
        <end position="341"/>
    </location>
</feature>
<dbReference type="Pfam" id="PF04055">
    <property type="entry name" value="Radical_SAM"/>
    <property type="match status" value="1"/>
</dbReference>
<organism evidence="16">
    <name type="scientific">Candidatus Aschnera chinzeii</name>
    <dbReference type="NCBI Taxonomy" id="1485666"/>
    <lineage>
        <taxon>Bacteria</taxon>
        <taxon>Pseudomonadati</taxon>
        <taxon>Pseudomonadota</taxon>
        <taxon>Gammaproteobacteria</taxon>
        <taxon>Enterobacterales</taxon>
        <taxon>Enterobacteriaceae</taxon>
        <taxon>Candidatus Aschnera</taxon>
    </lineage>
</organism>
<dbReference type="PANTHER" id="PTHR30544">
    <property type="entry name" value="23S RRNA METHYLTRANSFERASE"/>
    <property type="match status" value="1"/>
</dbReference>
<dbReference type="InterPro" id="IPR007197">
    <property type="entry name" value="rSAM"/>
</dbReference>
<sequence length="365" mass="41364">MNNIKKINLLGMERNAMYEFVAHIGESNYRAEQIMKWIYQNNCDNFDLMTNINKKLRNKLKLIAHIDAPTVFKEYHSYDGTIKWNMLVGKEIIETVYIPEKHRATLCISSQVGCALNCSFCATGQQGFSRNLNVYEIIGQIWRAKKIIHGIKLHNYYPITNIVLMGMGEPLLNLNNVVKAIKIMLDTCGFAFSKRKITLSTVGIIPALNKLCNMVDIVLALSLHASTDAIRNTIMPINKKYNINSLMQSVKNYISNTYASQGRVTIEYVMLHNINDSVNDALSLIKCLRGIPCKINLIPWNSIPNTSYDCSSNIHIALFAKILKQHGFLTTIRKIRGYDINAACGQLTGHIVNRLINHNKKNISI</sequence>
<keyword evidence="10 14" id="KW-0479">Metal-binding</keyword>
<keyword evidence="12 14" id="KW-0411">Iron-sulfur</keyword>
<comment type="cofactor">
    <cofactor evidence="14">
        <name>[4Fe-4S] cluster</name>
        <dbReference type="ChEBI" id="CHEBI:49883"/>
    </cofactor>
    <text evidence="14">Binds 1 [4Fe-4S] cluster. The cluster is coordinated with 3 cysteines and an exchangeable S-adenosyl-L-methionine.</text>
</comment>
<dbReference type="InterPro" id="IPR048641">
    <property type="entry name" value="RlmN_N"/>
</dbReference>
<feature type="binding site" evidence="14">
    <location>
        <position position="121"/>
    </location>
    <ligand>
        <name>[4Fe-4S] cluster</name>
        <dbReference type="ChEBI" id="CHEBI:49883"/>
        <note>4Fe-4S-S-AdoMet</note>
    </ligand>
</feature>
<dbReference type="PROSITE" id="PS51918">
    <property type="entry name" value="RADICAL_SAM"/>
    <property type="match status" value="1"/>
</dbReference>
<keyword evidence="5 14" id="KW-0698">rRNA processing</keyword>
<feature type="binding site" evidence="14">
    <location>
        <position position="301"/>
    </location>
    <ligand>
        <name>S-adenosyl-L-methionine</name>
        <dbReference type="ChEBI" id="CHEBI:59789"/>
    </ligand>
</feature>
<feature type="binding site" evidence="14">
    <location>
        <position position="114"/>
    </location>
    <ligand>
        <name>[4Fe-4S] cluster</name>
        <dbReference type="ChEBI" id="CHEBI:49883"/>
        <note>4Fe-4S-S-AdoMet</note>
    </ligand>
</feature>
<dbReference type="FunFam" id="1.10.150.530:FF:000003">
    <property type="entry name" value="Dual-specificity RNA methyltransferase RlmN"/>
    <property type="match status" value="1"/>
</dbReference>
<dbReference type="GO" id="GO:0051539">
    <property type="term" value="F:4 iron, 4 sulfur cluster binding"/>
    <property type="evidence" value="ECO:0007669"/>
    <property type="project" value="UniProtKB-UniRule"/>
</dbReference>
<dbReference type="Gene3D" id="3.20.20.70">
    <property type="entry name" value="Aldolase class I"/>
    <property type="match status" value="1"/>
</dbReference>
<evidence type="ECO:0000256" key="6">
    <source>
        <dbReference type="ARBA" id="ARBA00022603"/>
    </source>
</evidence>
<dbReference type="SFLD" id="SFLDF00275">
    <property type="entry name" value="adenosine_C2_methyltransferase"/>
    <property type="match status" value="1"/>
</dbReference>
<evidence type="ECO:0000256" key="2">
    <source>
        <dbReference type="ARBA" id="ARBA00007544"/>
    </source>
</evidence>
<dbReference type="GO" id="GO:0000049">
    <property type="term" value="F:tRNA binding"/>
    <property type="evidence" value="ECO:0007669"/>
    <property type="project" value="UniProtKB-UniRule"/>
</dbReference>
<keyword evidence="3 14" id="KW-0004">4Fe-4S</keyword>
<comment type="function">
    <text evidence="14">Specifically methylates position 2 of adenine 2503 in 23S rRNA and position 2 of adenine 37 in tRNAs. m2A2503 modification seems to play a crucial role in the proofreading step occurring at the peptidyl transferase center and thus would serve to optimize ribosomal fidelity.</text>
</comment>
<comment type="similarity">
    <text evidence="2 14">Belongs to the radical SAM superfamily. RlmN family.</text>
</comment>
<comment type="catalytic activity">
    <reaction evidence="14">
        <text>adenosine(37) in tRNA + 2 reduced [2Fe-2S]-[ferredoxin] + 2 S-adenosyl-L-methionine = 2-methyladenosine(37) in tRNA + 5'-deoxyadenosine + L-methionine + 2 oxidized [2Fe-2S]-[ferredoxin] + S-adenosyl-L-homocysteine</text>
        <dbReference type="Rhea" id="RHEA:43332"/>
        <dbReference type="Rhea" id="RHEA-COMP:10000"/>
        <dbReference type="Rhea" id="RHEA-COMP:10001"/>
        <dbReference type="Rhea" id="RHEA-COMP:10162"/>
        <dbReference type="Rhea" id="RHEA-COMP:10485"/>
        <dbReference type="ChEBI" id="CHEBI:17319"/>
        <dbReference type="ChEBI" id="CHEBI:33737"/>
        <dbReference type="ChEBI" id="CHEBI:33738"/>
        <dbReference type="ChEBI" id="CHEBI:57844"/>
        <dbReference type="ChEBI" id="CHEBI:57856"/>
        <dbReference type="ChEBI" id="CHEBI:59789"/>
        <dbReference type="ChEBI" id="CHEBI:74411"/>
        <dbReference type="ChEBI" id="CHEBI:74497"/>
        <dbReference type="EC" id="2.1.1.192"/>
    </reaction>
</comment>
<dbReference type="GO" id="GO:0005737">
    <property type="term" value="C:cytoplasm"/>
    <property type="evidence" value="ECO:0007669"/>
    <property type="project" value="UniProtKB-SubCell"/>
</dbReference>
<evidence type="ECO:0000256" key="7">
    <source>
        <dbReference type="ARBA" id="ARBA00022679"/>
    </source>
</evidence>
<accession>A0AAT9G549</accession>
<keyword evidence="8 14" id="KW-0949">S-adenosyl-L-methionine</keyword>
<dbReference type="InterPro" id="IPR027492">
    <property type="entry name" value="RNA_MTrfase_RlmN"/>
</dbReference>
<keyword evidence="7 14" id="KW-0808">Transferase</keyword>
<evidence type="ECO:0000256" key="1">
    <source>
        <dbReference type="ARBA" id="ARBA00004496"/>
    </source>
</evidence>
<dbReference type="GO" id="GO:0030488">
    <property type="term" value="P:tRNA methylation"/>
    <property type="evidence" value="ECO:0007669"/>
    <property type="project" value="UniProtKB-UniRule"/>
</dbReference>
<keyword evidence="6 14" id="KW-0489">Methyltransferase</keyword>
<dbReference type="GO" id="GO:0070040">
    <property type="term" value="F:rRNA (adenine(2503)-C2-)-methyltransferase activity"/>
    <property type="evidence" value="ECO:0007669"/>
    <property type="project" value="UniProtKB-UniRule"/>
</dbReference>
<dbReference type="HAMAP" id="MF_01849">
    <property type="entry name" value="RNA_methyltr_RlmN"/>
    <property type="match status" value="1"/>
</dbReference>
<dbReference type="InterPro" id="IPR058240">
    <property type="entry name" value="rSAM_sf"/>
</dbReference>
<name>A0AAT9G549_9ENTR</name>
<feature type="disulfide bond" description="(transient)" evidence="14">
    <location>
        <begin position="107"/>
        <end position="344"/>
    </location>
</feature>
<evidence type="ECO:0000256" key="5">
    <source>
        <dbReference type="ARBA" id="ARBA00022552"/>
    </source>
</evidence>
<keyword evidence="4 14" id="KW-0963">Cytoplasm</keyword>
<dbReference type="GO" id="GO:0019843">
    <property type="term" value="F:rRNA binding"/>
    <property type="evidence" value="ECO:0007669"/>
    <property type="project" value="UniProtKB-UniRule"/>
</dbReference>
<feature type="binding site" evidence="14">
    <location>
        <begin position="168"/>
        <end position="169"/>
    </location>
    <ligand>
        <name>S-adenosyl-L-methionine</name>
        <dbReference type="ChEBI" id="CHEBI:59789"/>
    </ligand>
</feature>
<dbReference type="EC" id="2.1.1.192" evidence="14"/>
<feature type="binding site" evidence="14">
    <location>
        <position position="118"/>
    </location>
    <ligand>
        <name>[4Fe-4S] cluster</name>
        <dbReference type="ChEBI" id="CHEBI:49883"/>
        <note>4Fe-4S-S-AdoMet</note>
    </ligand>
</feature>
<keyword evidence="11 14" id="KW-0408">Iron</keyword>